<organism evidence="4">
    <name type="scientific">marine metagenome</name>
    <dbReference type="NCBI Taxonomy" id="408172"/>
    <lineage>
        <taxon>unclassified sequences</taxon>
        <taxon>metagenomes</taxon>
        <taxon>ecological metagenomes</taxon>
    </lineage>
</organism>
<accession>A0A382FR03</accession>
<dbReference type="GO" id="GO:0046872">
    <property type="term" value="F:metal ion binding"/>
    <property type="evidence" value="ECO:0007669"/>
    <property type="project" value="UniProtKB-KW"/>
</dbReference>
<proteinExistence type="predicted"/>
<reference evidence="4" key="1">
    <citation type="submission" date="2018-05" db="EMBL/GenBank/DDBJ databases">
        <authorList>
            <person name="Lanie J.A."/>
            <person name="Ng W.-L."/>
            <person name="Kazmierczak K.M."/>
            <person name="Andrzejewski T.M."/>
            <person name="Davidsen T.M."/>
            <person name="Wayne K.J."/>
            <person name="Tettelin H."/>
            <person name="Glass J.I."/>
            <person name="Rusch D."/>
            <person name="Podicherti R."/>
            <person name="Tsui H.-C.T."/>
            <person name="Winkler M.E."/>
        </authorList>
    </citation>
    <scope>NUCLEOTIDE SEQUENCE</scope>
</reference>
<keyword evidence="2" id="KW-0378">Hydrolase</keyword>
<feature type="non-terminal residue" evidence="4">
    <location>
        <position position="113"/>
    </location>
</feature>
<keyword evidence="1" id="KW-0479">Metal-binding</keyword>
<dbReference type="SUPFAM" id="SSF53649">
    <property type="entry name" value="Alkaline phosphatase-like"/>
    <property type="match status" value="1"/>
</dbReference>
<sequence>MRCFMRKYFLLWGLLCPLVSTAKEQPNLLLICIDDLRPELKCFGVDYIHSPNIDKLASQGRAFHRHYVQAPTCGASRYTLLTGRDGPADNGALFRQTEAMKGKSFPAWVRKQG</sequence>
<evidence type="ECO:0000313" key="4">
    <source>
        <dbReference type="EMBL" id="SVB65015.1"/>
    </source>
</evidence>
<gene>
    <name evidence="4" type="ORF">METZ01_LOCUS217869</name>
</gene>
<dbReference type="AlphaFoldDB" id="A0A382FR03"/>
<evidence type="ECO:0000259" key="3">
    <source>
        <dbReference type="Pfam" id="PF00884"/>
    </source>
</evidence>
<feature type="domain" description="Sulfatase N-terminal" evidence="3">
    <location>
        <begin position="26"/>
        <end position="113"/>
    </location>
</feature>
<protein>
    <recommendedName>
        <fullName evidence="3">Sulfatase N-terminal domain-containing protein</fullName>
    </recommendedName>
</protein>
<name>A0A382FR03_9ZZZZ</name>
<dbReference type="PANTHER" id="PTHR45953">
    <property type="entry name" value="IDURONATE 2-SULFATASE"/>
    <property type="match status" value="1"/>
</dbReference>
<dbReference type="InterPro" id="IPR017850">
    <property type="entry name" value="Alkaline_phosphatase_core_sf"/>
</dbReference>
<dbReference type="Gene3D" id="3.40.720.10">
    <property type="entry name" value="Alkaline Phosphatase, subunit A"/>
    <property type="match status" value="1"/>
</dbReference>
<evidence type="ECO:0000256" key="1">
    <source>
        <dbReference type="ARBA" id="ARBA00022723"/>
    </source>
</evidence>
<dbReference type="Pfam" id="PF00884">
    <property type="entry name" value="Sulfatase"/>
    <property type="match status" value="1"/>
</dbReference>
<dbReference type="PANTHER" id="PTHR45953:SF1">
    <property type="entry name" value="IDURONATE 2-SULFATASE"/>
    <property type="match status" value="1"/>
</dbReference>
<dbReference type="InterPro" id="IPR000917">
    <property type="entry name" value="Sulfatase_N"/>
</dbReference>
<dbReference type="GO" id="GO:0008484">
    <property type="term" value="F:sulfuric ester hydrolase activity"/>
    <property type="evidence" value="ECO:0007669"/>
    <property type="project" value="TreeGrafter"/>
</dbReference>
<evidence type="ECO:0000256" key="2">
    <source>
        <dbReference type="ARBA" id="ARBA00022801"/>
    </source>
</evidence>
<dbReference type="GO" id="GO:0005737">
    <property type="term" value="C:cytoplasm"/>
    <property type="evidence" value="ECO:0007669"/>
    <property type="project" value="TreeGrafter"/>
</dbReference>
<dbReference type="EMBL" id="UINC01051180">
    <property type="protein sequence ID" value="SVB65015.1"/>
    <property type="molecule type" value="Genomic_DNA"/>
</dbReference>